<accession>A0AAD7MZY4</accession>
<feature type="domain" description="F-box" evidence="2">
    <location>
        <begin position="10"/>
        <end position="56"/>
    </location>
</feature>
<protein>
    <recommendedName>
        <fullName evidence="2">F-box domain-containing protein</fullName>
    </recommendedName>
</protein>
<evidence type="ECO:0000259" key="2">
    <source>
        <dbReference type="PROSITE" id="PS50181"/>
    </source>
</evidence>
<keyword evidence="4" id="KW-1185">Reference proteome</keyword>
<dbReference type="InterPro" id="IPR001810">
    <property type="entry name" value="F-box_dom"/>
</dbReference>
<evidence type="ECO:0000313" key="3">
    <source>
        <dbReference type="EMBL" id="KAJ7739530.1"/>
    </source>
</evidence>
<keyword evidence="1" id="KW-0732">Signal</keyword>
<evidence type="ECO:0000256" key="1">
    <source>
        <dbReference type="SAM" id="SignalP"/>
    </source>
</evidence>
<dbReference type="Proteomes" id="UP001215598">
    <property type="component" value="Unassembled WGS sequence"/>
</dbReference>
<gene>
    <name evidence="3" type="ORF">B0H16DRAFT_1465187</name>
</gene>
<dbReference type="InterPro" id="IPR036047">
    <property type="entry name" value="F-box-like_dom_sf"/>
</dbReference>
<organism evidence="3 4">
    <name type="scientific">Mycena metata</name>
    <dbReference type="NCBI Taxonomy" id="1033252"/>
    <lineage>
        <taxon>Eukaryota</taxon>
        <taxon>Fungi</taxon>
        <taxon>Dikarya</taxon>
        <taxon>Basidiomycota</taxon>
        <taxon>Agaricomycotina</taxon>
        <taxon>Agaricomycetes</taxon>
        <taxon>Agaricomycetidae</taxon>
        <taxon>Agaricales</taxon>
        <taxon>Marasmiineae</taxon>
        <taxon>Mycenaceae</taxon>
        <taxon>Mycena</taxon>
    </lineage>
</organism>
<name>A0AAD7MZY4_9AGAR</name>
<evidence type="ECO:0000313" key="4">
    <source>
        <dbReference type="Proteomes" id="UP001215598"/>
    </source>
</evidence>
<feature type="chain" id="PRO_5042200095" description="F-box domain-containing protein" evidence="1">
    <location>
        <begin position="36"/>
        <end position="459"/>
    </location>
</feature>
<sequence length="459" mass="51910">MWSSNTSIAPWSLLNVPLDVVFLILRLLPLDDVFALFKTCKHFFWVSQCRPFWVYANIDVDFYLRVPGRGTIDYGAVAIDVLQARVSHSLRVYNAWRTNGAKLQHERSMSVDDSVRRVRMIPGTRILILVEECAVRLQAWGSDISQQIPLDLDEHFEVFDVKIFWVDSLQCNIIIVGTTNRKHGPSLCNALKLFRLDIQGPFGVHLLTTSFPHWISAFSLMDDQLVVVGHRLPRKYFLQTFKVVYGHPGSLVPVFNVTLGSNTIGASSLTILDGTHFLFANDVGLSVYRLSMRKEMHSGVPRRITPCWSYKYARFDYLSRPPVGPVVFDCTTGDKSVAICGGKFLRRLVMTAHRPSRFLLSEVDLVAHVPVYLGITAGLRLGLCHIPFHSPTFRTFQLFGGRVDDHPFSSRHSTDGGSLAYRLVSGIVEPRSVDMDEGEGRLVFLLRTTNSMYMVMLEL</sequence>
<proteinExistence type="predicted"/>
<comment type="caution">
    <text evidence="3">The sequence shown here is derived from an EMBL/GenBank/DDBJ whole genome shotgun (WGS) entry which is preliminary data.</text>
</comment>
<feature type="signal peptide" evidence="1">
    <location>
        <begin position="1"/>
        <end position="35"/>
    </location>
</feature>
<dbReference type="PROSITE" id="PS50181">
    <property type="entry name" value="FBOX"/>
    <property type="match status" value="1"/>
</dbReference>
<dbReference type="AlphaFoldDB" id="A0AAD7MZY4"/>
<reference evidence="3" key="1">
    <citation type="submission" date="2023-03" db="EMBL/GenBank/DDBJ databases">
        <title>Massive genome expansion in bonnet fungi (Mycena s.s.) driven by repeated elements and novel gene families across ecological guilds.</title>
        <authorList>
            <consortium name="Lawrence Berkeley National Laboratory"/>
            <person name="Harder C.B."/>
            <person name="Miyauchi S."/>
            <person name="Viragh M."/>
            <person name="Kuo A."/>
            <person name="Thoen E."/>
            <person name="Andreopoulos B."/>
            <person name="Lu D."/>
            <person name="Skrede I."/>
            <person name="Drula E."/>
            <person name="Henrissat B."/>
            <person name="Morin E."/>
            <person name="Kohler A."/>
            <person name="Barry K."/>
            <person name="LaButti K."/>
            <person name="Morin E."/>
            <person name="Salamov A."/>
            <person name="Lipzen A."/>
            <person name="Mereny Z."/>
            <person name="Hegedus B."/>
            <person name="Baldrian P."/>
            <person name="Stursova M."/>
            <person name="Weitz H."/>
            <person name="Taylor A."/>
            <person name="Grigoriev I.V."/>
            <person name="Nagy L.G."/>
            <person name="Martin F."/>
            <person name="Kauserud H."/>
        </authorList>
    </citation>
    <scope>NUCLEOTIDE SEQUENCE</scope>
    <source>
        <strain evidence="3">CBHHK182m</strain>
    </source>
</reference>
<dbReference type="SUPFAM" id="SSF81383">
    <property type="entry name" value="F-box domain"/>
    <property type="match status" value="1"/>
</dbReference>
<dbReference type="EMBL" id="JARKIB010000106">
    <property type="protein sequence ID" value="KAJ7739530.1"/>
    <property type="molecule type" value="Genomic_DNA"/>
</dbReference>